<evidence type="ECO:0000256" key="12">
    <source>
        <dbReference type="SAM" id="Coils"/>
    </source>
</evidence>
<dbReference type="EMBL" id="BQNB010011280">
    <property type="protein sequence ID" value="GJS88525.1"/>
    <property type="molecule type" value="Genomic_DNA"/>
</dbReference>
<keyword evidence="11" id="KW-0863">Zinc-finger</keyword>
<protein>
    <submittedName>
        <fullName evidence="16">Retrovirus-related pol polyprotein from transposon TNT 1-94</fullName>
    </submittedName>
</protein>
<reference evidence="16" key="1">
    <citation type="journal article" date="2022" name="Int. J. Mol. Sci.">
        <title>Draft Genome of Tanacetum Coccineum: Genomic Comparison of Closely Related Tanacetum-Family Plants.</title>
        <authorList>
            <person name="Yamashiro T."/>
            <person name="Shiraishi A."/>
            <person name="Nakayama K."/>
            <person name="Satake H."/>
        </authorList>
    </citation>
    <scope>NUCLEOTIDE SEQUENCE</scope>
</reference>
<dbReference type="Gene3D" id="3.30.420.10">
    <property type="entry name" value="Ribonuclease H-like superfamily/Ribonuclease H"/>
    <property type="match status" value="1"/>
</dbReference>
<evidence type="ECO:0000256" key="6">
    <source>
        <dbReference type="ARBA" id="ARBA00022908"/>
    </source>
</evidence>
<evidence type="ECO:0000259" key="14">
    <source>
        <dbReference type="PROSITE" id="PS50158"/>
    </source>
</evidence>
<dbReference type="SUPFAM" id="SSF53098">
    <property type="entry name" value="Ribonuclease H-like"/>
    <property type="match status" value="1"/>
</dbReference>
<feature type="coiled-coil region" evidence="12">
    <location>
        <begin position="2551"/>
        <end position="2592"/>
    </location>
</feature>
<evidence type="ECO:0000313" key="17">
    <source>
        <dbReference type="Proteomes" id="UP001151760"/>
    </source>
</evidence>
<keyword evidence="2" id="KW-0479">Metal-binding</keyword>
<dbReference type="Pfam" id="PF00098">
    <property type="entry name" value="zf-CCHC"/>
    <property type="match status" value="2"/>
</dbReference>
<dbReference type="PANTHER" id="PTHR42648:SF11">
    <property type="entry name" value="TRANSPOSON TY4-P GAG-POL POLYPROTEIN"/>
    <property type="match status" value="1"/>
</dbReference>
<evidence type="ECO:0000256" key="3">
    <source>
        <dbReference type="ARBA" id="ARBA00022759"/>
    </source>
</evidence>
<dbReference type="Pfam" id="PF00665">
    <property type="entry name" value="rve"/>
    <property type="match status" value="1"/>
</dbReference>
<dbReference type="InterPro" id="IPR036397">
    <property type="entry name" value="RNaseH_sf"/>
</dbReference>
<keyword evidence="10" id="KW-0511">Multifunctional enzyme</keyword>
<keyword evidence="11" id="KW-0862">Zinc</keyword>
<keyword evidence="5" id="KW-0460">Magnesium</keyword>
<evidence type="ECO:0000259" key="15">
    <source>
        <dbReference type="PROSITE" id="PS50994"/>
    </source>
</evidence>
<dbReference type="SMART" id="SM00343">
    <property type="entry name" value="ZnF_C2HC"/>
    <property type="match status" value="2"/>
</dbReference>
<keyword evidence="8" id="KW-0548">Nucleotidyltransferase</keyword>
<feature type="compositionally biased region" description="Polar residues" evidence="13">
    <location>
        <begin position="1184"/>
        <end position="1227"/>
    </location>
</feature>
<organism evidence="16 17">
    <name type="scientific">Tanacetum coccineum</name>
    <dbReference type="NCBI Taxonomy" id="301880"/>
    <lineage>
        <taxon>Eukaryota</taxon>
        <taxon>Viridiplantae</taxon>
        <taxon>Streptophyta</taxon>
        <taxon>Embryophyta</taxon>
        <taxon>Tracheophyta</taxon>
        <taxon>Spermatophyta</taxon>
        <taxon>Magnoliopsida</taxon>
        <taxon>eudicotyledons</taxon>
        <taxon>Gunneridae</taxon>
        <taxon>Pentapetalae</taxon>
        <taxon>asterids</taxon>
        <taxon>campanulids</taxon>
        <taxon>Asterales</taxon>
        <taxon>Asteraceae</taxon>
        <taxon>Asteroideae</taxon>
        <taxon>Anthemideae</taxon>
        <taxon>Anthemidinae</taxon>
        <taxon>Tanacetum</taxon>
    </lineage>
</organism>
<gene>
    <name evidence="16" type="ORF">Tco_0771161</name>
</gene>
<evidence type="ECO:0000256" key="4">
    <source>
        <dbReference type="ARBA" id="ARBA00022801"/>
    </source>
</evidence>
<feature type="region of interest" description="Disordered" evidence="13">
    <location>
        <begin position="1875"/>
        <end position="1913"/>
    </location>
</feature>
<feature type="compositionally biased region" description="Low complexity" evidence="13">
    <location>
        <begin position="259"/>
        <end position="287"/>
    </location>
</feature>
<dbReference type="Gene3D" id="4.10.60.10">
    <property type="entry name" value="Zinc finger, CCHC-type"/>
    <property type="match status" value="2"/>
</dbReference>
<feature type="domain" description="CCHC-type" evidence="14">
    <location>
        <begin position="2459"/>
        <end position="2474"/>
    </location>
</feature>
<feature type="region of interest" description="Disordered" evidence="13">
    <location>
        <begin position="1179"/>
        <end position="1259"/>
    </location>
</feature>
<keyword evidence="9" id="KW-0233">DNA recombination</keyword>
<keyword evidence="4" id="KW-0378">Hydrolase</keyword>
<evidence type="ECO:0000256" key="9">
    <source>
        <dbReference type="ARBA" id="ARBA00023172"/>
    </source>
</evidence>
<dbReference type="PROSITE" id="PS50158">
    <property type="entry name" value="ZF_CCHC"/>
    <property type="match status" value="2"/>
</dbReference>
<dbReference type="InterPro" id="IPR036875">
    <property type="entry name" value="Znf_CCHC_sf"/>
</dbReference>
<keyword evidence="6" id="KW-0229">DNA integration</keyword>
<dbReference type="Pfam" id="PF07727">
    <property type="entry name" value="RVT_2"/>
    <property type="match status" value="1"/>
</dbReference>
<dbReference type="InterPro" id="IPR001584">
    <property type="entry name" value="Integrase_cat-core"/>
</dbReference>
<dbReference type="Pfam" id="PF25597">
    <property type="entry name" value="SH3_retrovirus"/>
    <property type="match status" value="1"/>
</dbReference>
<reference evidence="16" key="2">
    <citation type="submission" date="2022-01" db="EMBL/GenBank/DDBJ databases">
        <authorList>
            <person name="Yamashiro T."/>
            <person name="Shiraishi A."/>
            <person name="Satake H."/>
            <person name="Nakayama K."/>
        </authorList>
    </citation>
    <scope>NUCLEOTIDE SEQUENCE</scope>
</reference>
<feature type="compositionally biased region" description="Polar residues" evidence="13">
    <location>
        <begin position="1892"/>
        <end position="1907"/>
    </location>
</feature>
<keyword evidence="1" id="KW-0540">Nuclease</keyword>
<feature type="domain" description="Integrase catalytic" evidence="15">
    <location>
        <begin position="1554"/>
        <end position="1729"/>
    </location>
</feature>
<dbReference type="InterPro" id="IPR013103">
    <property type="entry name" value="RVT_2"/>
</dbReference>
<evidence type="ECO:0000256" key="1">
    <source>
        <dbReference type="ARBA" id="ARBA00022722"/>
    </source>
</evidence>
<feature type="domain" description="CCHC-type" evidence="14">
    <location>
        <begin position="425"/>
        <end position="440"/>
    </location>
</feature>
<evidence type="ECO:0000256" key="7">
    <source>
        <dbReference type="ARBA" id="ARBA00022918"/>
    </source>
</evidence>
<keyword evidence="8" id="KW-0808">Transferase</keyword>
<keyword evidence="8" id="KW-0239">DNA-directed DNA polymerase</keyword>
<proteinExistence type="predicted"/>
<dbReference type="InterPro" id="IPR001878">
    <property type="entry name" value="Znf_CCHC"/>
</dbReference>
<comment type="caution">
    <text evidence="16">The sequence shown here is derived from an EMBL/GenBank/DDBJ whole genome shotgun (WGS) entry which is preliminary data.</text>
</comment>
<feature type="region of interest" description="Disordered" evidence="13">
    <location>
        <begin position="259"/>
        <end position="291"/>
    </location>
</feature>
<sequence>MTTLADKAILSGADNRLPMLEKDMYDSWKRRMELYMRNRQHGRMILESVENGPLIWPSIEKNGVTKPKKYSELFATKAIQADCDIKATNIILQGLPPEVYALVSNHKVAKELWERIQLLMQGTSLTKQERECKLYDEFDKFAYKKGETLRDFYLRFSLLLNEMNIYNMKLEQFQVNTKFLNTLPPEWSKFVTDVKLVRDLHTTNIDQLHAYLGQHEFHANEVRLMHERNSDPLALVATHQMTQSPYQTHQNSYQNTQFQPQVSPYQSPQYGSPYQSQQYSTHQSSTPLSITYPSNDYQSSVHHNVYSPSSSIPQLEYAPTVNQQPEFSQPDSGLIVPVFQKGDDPIDAINHMMSFLTVVVTSRYPTTNNQLRNSSNPRQQAIINNGRVTLKPIQGRQTSLVAGTTRTYTPGASGSISGKQRTVICYNCKGEGHMSKQCTKPKRKQDDSWFKDKVLLVQAQASGQILHEEELAFLADPGIPEAQATQTVITHNAAYQADDLDAYDSDCDELNTAKVALMANLSHYGSDALAEVHNHDNVNNNMINQAVQVMSSSELSGVAAIQNSNSSAQQDELILSVIEQLKTQVVNCTKINLENKSVNDTLTAELERYKEQKEESRNIDREIALEKKIKQLDNIVFKRDQSAQTVHIELKKARQLEPKLYDCNVIKNTSAILIPDSEETLMLAEESRSKMLLKQQDPMMLEKKVNTTPVDYAVLNQLSQDFEKRFVPQTKLSAEQAFWSQNSVNSSDPTLSRRPTKVEVPKELPKVSMVNTSVKKLKHHLAGFDVVVKERTTTTAITEGSWGFKHTKACFRDEIIPFVKSLKDLFNTFDQYLIDKLSEVQNVFHQMEQAVEQHRLESKTFEVKMNQVLNKNERLLEEVINKDIVNIIMNSSVDNAYVNVHECEKCLKHYIELLNKEDFVEKEIYDKMDNSISNQSAPSFNQLFELNELKAQSQEKDTVIKKLKERIKFPSGKMNEDKIKKDLEEIETINIELDHRVSKLIAENEHLKQTYKQLYDSIKPARIRSKEQCDDLINQVNLKSVEISDLNASLQEKVLEITALKDDLRKLKGKALVDNAVTKHTIDPEMLKIDVEPITPKLLNKKTAHSAYIKHTQEEATVLRDLVEHVKSKYPLDHSLESACRYAKLIQELLTHISKTCPSVNNTDGKLVAVTPKNKDKRVRFTEPVTSSGNTITKTTSTSNLVSNKPMLSSTGVKPSTSASGSQPSGNTKKDKIQQTPSSTQKNKVEAHPRKVKSSLKNKDCVVQPKGTAHVQHSKLNANSELKCVKCNGCMLSDNHDLCVLDFINNVNAHVKSKYEKKSSMRKVWNPTGKVFTNVGYIWRPTGWTFTVVGNACPLTRITTTTEVPLRKPTALNNETPKPVVTLGYSQKPRKSKTNVSVSKSKVLKSVSANKKEPNQSWGSIVSDVPSSSFDECRSSKLFSVKFGNDHVAKILGYGDYQIGNVTISRVYYVEGLRHNLFSIRKFYDSNLKVSFRQHTCFICNLEGVDLLTGSRGDNMYTMSLGDMLASSPICLPKLKFEKDHLCSICAMGKSKKKPHKPKSEDTNQEKLYLLHMDLCGPTRVASIKRKKYILLIVDDYSRFTWVKCLRSKYEAPDFIIKFLKMIQVRLKVLVRRIRIDNGTGFVNQTLREYYEKVGISHETSVARSPQQNGIIERRNRTLIEAARTMLIYAKALLFLWAEAVATACYTQNRSIIRLRHGKTPYELLHDKLPDLSFFHVFGALCYPTNDSENLGKLQPKADIGIFIGYAPIKKAFRIYNRRTRRIIETIHVDFDELTAMASEHSSSGPALHEMTPATISSGLVPNPPPSTPFVPPSRTDWDILFQPLFDELLTPPPSVDRPAPEVIAPIAEVVALEPAASTGSPSSTTVDQDAPSPSNSQTTPETQSPIIPNDVEEDNHDLDVAHMNNDPFFGIPIPENNSEASSSSDVIPTVVQTAAPNSEHVTKWTKDHPLDNIIGELERPVSTRLQLHEQALFCYYDAFLTSVEPKNYKDALTQACWIEAMQEELHEFKHLEIWELVPRPDKVMVITLKWIYKVKLDELGGILKNKARLVARGYRQEEGIDFEESFALVARLDAIRIFLTYVAPMNMVVYQMDEKTTFLNGGLTCMRTRSQSHNLNRPQQQVPSAFVEPFNLEEPIENPDPPVVTMADNRTMAELLQAPTEGYEDAIVVPAITADNFELKHGLLTLVQNKQFFGHDKEDPHVRYFNKITSTMKFLNIPSTSVKLMLFPFSLEGATRICECIALQLMTCGKRGYKSYEGEHTNKVDRETRCTNEFDQFVAEPGEAVVLVYNHFAQLMNDLERNDMHFPIVIINTKFLISLQPEWLKYVTQVHLAKRLTVDTFDDLFDYLQQFEKLVNVSRAKKLEKSHDPLALVAHTGCLLARAITQKFSTPTNNRLRTSSNTRNQAIIQEGSNAPNETENVQRTLRTSSLGNTSTVQCYNCSGKGHYARNCPKPRVRDSKYFMEQMLLAKQDEAGVILTDEQNDFLFADALRMEEIEELSANICLMARIQPADNTSDVGPSYDSAFINIIRDLEKQRDKLDLDVKDYKRQNEELQKTHSILKRQMSENEDKYHDTVLDLKAKLKKNVDLILKLGNSLQGMFMLGPKPLSVYDQQLKHGLGYPNPYTLKQAISQCPKLYLASSLGNSKISLNVRDTEDTLDDASKSQQKVYEKMNDPIAVANKQNCFGH</sequence>
<dbReference type="InterPro" id="IPR039537">
    <property type="entry name" value="Retrotran_Ty1/copia-like"/>
</dbReference>
<evidence type="ECO:0000313" key="16">
    <source>
        <dbReference type="EMBL" id="GJS88525.1"/>
    </source>
</evidence>
<feature type="coiled-coil region" evidence="12">
    <location>
        <begin position="837"/>
        <end position="878"/>
    </location>
</feature>
<evidence type="ECO:0000256" key="11">
    <source>
        <dbReference type="PROSITE-ProRule" id="PRU00047"/>
    </source>
</evidence>
<keyword evidence="7" id="KW-0695">RNA-directed DNA polymerase</keyword>
<evidence type="ECO:0000256" key="10">
    <source>
        <dbReference type="ARBA" id="ARBA00023268"/>
    </source>
</evidence>
<keyword evidence="12" id="KW-0175">Coiled coil</keyword>
<evidence type="ECO:0000256" key="5">
    <source>
        <dbReference type="ARBA" id="ARBA00022842"/>
    </source>
</evidence>
<dbReference type="InterPro" id="IPR057670">
    <property type="entry name" value="SH3_retrovirus"/>
</dbReference>
<keyword evidence="17" id="KW-1185">Reference proteome</keyword>
<accession>A0ABQ4ZHK8</accession>
<dbReference type="InterPro" id="IPR012337">
    <property type="entry name" value="RNaseH-like_sf"/>
</dbReference>
<keyword evidence="3" id="KW-0255">Endonuclease</keyword>
<feature type="compositionally biased region" description="Low complexity" evidence="13">
    <location>
        <begin position="1875"/>
        <end position="1886"/>
    </location>
</feature>
<evidence type="ECO:0000256" key="13">
    <source>
        <dbReference type="SAM" id="MobiDB-lite"/>
    </source>
</evidence>
<dbReference type="PROSITE" id="PS50994">
    <property type="entry name" value="INTEGRASE"/>
    <property type="match status" value="1"/>
</dbReference>
<dbReference type="Proteomes" id="UP001151760">
    <property type="component" value="Unassembled WGS sequence"/>
</dbReference>
<dbReference type="Pfam" id="PF14223">
    <property type="entry name" value="Retrotran_gag_2"/>
    <property type="match status" value="1"/>
</dbReference>
<evidence type="ECO:0000256" key="8">
    <source>
        <dbReference type="ARBA" id="ARBA00022932"/>
    </source>
</evidence>
<evidence type="ECO:0000256" key="2">
    <source>
        <dbReference type="ARBA" id="ARBA00022723"/>
    </source>
</evidence>
<name>A0ABQ4ZHK8_9ASTR</name>
<dbReference type="SUPFAM" id="SSF57756">
    <property type="entry name" value="Retrovirus zinc finger-like domains"/>
    <property type="match status" value="2"/>
</dbReference>
<dbReference type="PANTHER" id="PTHR42648">
    <property type="entry name" value="TRANSPOSASE, PUTATIVE-RELATED"/>
    <property type="match status" value="1"/>
</dbReference>